<dbReference type="InterPro" id="IPR036188">
    <property type="entry name" value="FAD/NAD-bd_sf"/>
</dbReference>
<evidence type="ECO:0000256" key="3">
    <source>
        <dbReference type="ARBA" id="ARBA00040298"/>
    </source>
</evidence>
<proteinExistence type="predicted"/>
<dbReference type="InterPro" id="IPR002937">
    <property type="entry name" value="Amino_oxidase"/>
</dbReference>
<sequence>MTKPSENSVIIIGAGHNGLICAIYLSIAGYKVRVLEAQDVAGGGAVTSEFAPGFKISGLAHLFHGLDPEILKDIGMQSTNFELGPEIKTIALATNGNHLLIGKDSVNGAGLSDEDKQTYKEFKQEYFGFAKALKPLLMNKPPRLKNMDKADKFTFAKLGWGLRFGLGVDAMREFLRVGGINIYDVLNEKIGNSHLKGAISVDAVMGHHMGPRTPTTVLTYLTRLNGEAQGNLSTPKNGMGRVTELLVNCAEANGVEIQCGSTVKKILIDEGKAIGVELDSGEQYKAPLIVSNADAKSTFLKMIDVCELDAMFAQRINTTRTHGSVAKFHFALDGLPEFSGLEAADLGNRMLIAPDMRYVEHAFNHAKYKEFSTKPVIEIIFPSVHDDSLAPPGRHVMSVLATFAPYDLKNGWGEQARQEFTSVVLKSIEKYAPGITSKIIASELITPIDIENKFKISGGHWHHGEMTIDQSFMMRPIHGVAQYNTPIEGLFLCGATAHPGGGITGIPGRNAAKRISSLARAG</sequence>
<comment type="caution">
    <text evidence="5">The sequence shown here is derived from an EMBL/GenBank/DDBJ whole genome shotgun (WGS) entry which is preliminary data.</text>
</comment>
<evidence type="ECO:0000256" key="2">
    <source>
        <dbReference type="ARBA" id="ARBA00038825"/>
    </source>
</evidence>
<name>A0A2A5W7V0_9GAMM</name>
<comment type="subunit">
    <text evidence="2">Interacts with COX5B; this interaction may contribute to localize PYROXD2 to the inner face of the inner mitochondrial membrane.</text>
</comment>
<evidence type="ECO:0000313" key="6">
    <source>
        <dbReference type="Proteomes" id="UP000219329"/>
    </source>
</evidence>
<comment type="function">
    <text evidence="1">Probable oxidoreductase that may play a role as regulator of mitochondrial function.</text>
</comment>
<organism evidence="5 6">
    <name type="scientific">OM182 bacterium MED-G28</name>
    <dbReference type="NCBI Taxonomy" id="1986256"/>
    <lineage>
        <taxon>Bacteria</taxon>
        <taxon>Pseudomonadati</taxon>
        <taxon>Pseudomonadota</taxon>
        <taxon>Gammaproteobacteria</taxon>
        <taxon>OMG group</taxon>
        <taxon>OM182 clade</taxon>
    </lineage>
</organism>
<evidence type="ECO:0000256" key="1">
    <source>
        <dbReference type="ARBA" id="ARBA00037217"/>
    </source>
</evidence>
<dbReference type="GO" id="GO:0016491">
    <property type="term" value="F:oxidoreductase activity"/>
    <property type="evidence" value="ECO:0007669"/>
    <property type="project" value="InterPro"/>
</dbReference>
<dbReference type="PANTHER" id="PTHR10668">
    <property type="entry name" value="PHYTOENE DEHYDROGENASE"/>
    <property type="match status" value="1"/>
</dbReference>
<evidence type="ECO:0000259" key="4">
    <source>
        <dbReference type="Pfam" id="PF01593"/>
    </source>
</evidence>
<protein>
    <recommendedName>
        <fullName evidence="3">Pyridine nucleotide-disulfide oxidoreductase domain-containing protein 2</fullName>
    </recommendedName>
</protein>
<feature type="domain" description="Amine oxidase" evidence="4">
    <location>
        <begin position="18"/>
        <end position="505"/>
    </location>
</feature>
<dbReference type="Proteomes" id="UP000219329">
    <property type="component" value="Unassembled WGS sequence"/>
</dbReference>
<accession>A0A2A5W7V0</accession>
<reference evidence="5 6" key="1">
    <citation type="submission" date="2017-08" db="EMBL/GenBank/DDBJ databases">
        <title>Fine stratification of microbial communities through a metagenomic profile of the photic zone.</title>
        <authorList>
            <person name="Haro-Moreno J.M."/>
            <person name="Lopez-Perez M."/>
            <person name="De La Torre J."/>
            <person name="Picazo A."/>
            <person name="Camacho A."/>
            <person name="Rodriguez-Valera F."/>
        </authorList>
    </citation>
    <scope>NUCLEOTIDE SEQUENCE [LARGE SCALE GENOMIC DNA]</scope>
    <source>
        <strain evidence="5">MED-G28</strain>
    </source>
</reference>
<dbReference type="PANTHER" id="PTHR10668:SF103">
    <property type="entry name" value="PYRIDINE NUCLEOTIDE-DISULFIDE OXIDOREDUCTASE DOMAIN-CONTAINING PROTEIN 2"/>
    <property type="match status" value="1"/>
</dbReference>
<dbReference type="AlphaFoldDB" id="A0A2A5W7V0"/>
<evidence type="ECO:0000313" key="5">
    <source>
        <dbReference type="EMBL" id="PDH32569.1"/>
    </source>
</evidence>
<dbReference type="Pfam" id="PF01593">
    <property type="entry name" value="Amino_oxidase"/>
    <property type="match status" value="1"/>
</dbReference>
<gene>
    <name evidence="5" type="ORF">CNF02_11670</name>
</gene>
<dbReference type="EMBL" id="NTJZ01000015">
    <property type="protein sequence ID" value="PDH32569.1"/>
    <property type="molecule type" value="Genomic_DNA"/>
</dbReference>
<dbReference type="Gene3D" id="3.50.50.60">
    <property type="entry name" value="FAD/NAD(P)-binding domain"/>
    <property type="match status" value="2"/>
</dbReference>
<dbReference type="SUPFAM" id="SSF51905">
    <property type="entry name" value="FAD/NAD(P)-binding domain"/>
    <property type="match status" value="1"/>
</dbReference>